<dbReference type="Proteomes" id="UP000509346">
    <property type="component" value="Chromosome"/>
</dbReference>
<dbReference type="InterPro" id="IPR036388">
    <property type="entry name" value="WH-like_DNA-bd_sf"/>
</dbReference>
<dbReference type="InterPro" id="IPR001279">
    <property type="entry name" value="Metallo-B-lactamas"/>
</dbReference>
<dbReference type="EMBL" id="CP058909">
    <property type="protein sequence ID" value="QLH81948.1"/>
    <property type="molecule type" value="Genomic_DNA"/>
</dbReference>
<dbReference type="RefSeq" id="WP_179922417.1">
    <property type="nucleotide sequence ID" value="NZ_CP058909.1"/>
</dbReference>
<dbReference type="InterPro" id="IPR036866">
    <property type="entry name" value="RibonucZ/Hydroxyglut_hydro"/>
</dbReference>
<protein>
    <submittedName>
        <fullName evidence="2">MBL fold metallo-hydrolase</fullName>
    </submittedName>
</protein>
<reference evidence="2 3" key="1">
    <citation type="submission" date="2020-07" db="EMBL/GenBank/DDBJ databases">
        <title>Halosimplex litoreum sp. nov. and Halosimplex rubrum sp. nov., isolated from different salt environments.</title>
        <authorList>
            <person name="Cui H."/>
        </authorList>
    </citation>
    <scope>NUCLEOTIDE SEQUENCE [LARGE SCALE GENOMIC DNA]</scope>
    <source>
        <strain evidence="2 3">R2</strain>
    </source>
</reference>
<sequence length="276" mass="28891">MESRHADVARVDAAVETRAPTGETAAYVLGADPALLVDPAARTGRLDDLAAERDVGHVAVTHHHPDHVGAVAHYAEAHDATVWARTGRADAFEAATGVEPDRTFAEGTAIETGEGAVHVVDTPGHAPEHVGFLAADGDGRADDGGGSALVCGDLAVAEGSVVVGAPEGDLRAYLSSLRRVHAMAPDRLLPGHGPAVEGVAVRETTARLLAHRLDRERRVREAVAEGWETVPDITTAAYDKDLSGVRDLAEATVRAHLEKLAVEGSVRWDGDRARPA</sequence>
<dbReference type="Pfam" id="PF00753">
    <property type="entry name" value="Lactamase_B"/>
    <property type="match status" value="1"/>
</dbReference>
<organism evidence="2 3">
    <name type="scientific">Halosimplex pelagicum</name>
    <dbReference type="NCBI Taxonomy" id="869886"/>
    <lineage>
        <taxon>Archaea</taxon>
        <taxon>Methanobacteriati</taxon>
        <taxon>Methanobacteriota</taxon>
        <taxon>Stenosarchaea group</taxon>
        <taxon>Halobacteria</taxon>
        <taxon>Halobacteriales</taxon>
        <taxon>Haloarculaceae</taxon>
        <taxon>Halosimplex</taxon>
    </lineage>
</organism>
<dbReference type="InterPro" id="IPR050662">
    <property type="entry name" value="Sec-metab_biosynth-thioest"/>
</dbReference>
<dbReference type="OrthoDB" id="6433at2157"/>
<proteinExistence type="predicted"/>
<evidence type="ECO:0000259" key="1">
    <source>
        <dbReference type="SMART" id="SM00849"/>
    </source>
</evidence>
<dbReference type="Gene3D" id="3.60.15.10">
    <property type="entry name" value="Ribonuclease Z/Hydroxyacylglutathione hydrolase-like"/>
    <property type="match status" value="1"/>
</dbReference>
<feature type="domain" description="Metallo-beta-lactamase" evidence="1">
    <location>
        <begin position="22"/>
        <end position="192"/>
    </location>
</feature>
<dbReference type="GO" id="GO:0016787">
    <property type="term" value="F:hydrolase activity"/>
    <property type="evidence" value="ECO:0007669"/>
    <property type="project" value="UniProtKB-KW"/>
</dbReference>
<dbReference type="SMART" id="SM00849">
    <property type="entry name" value="Lactamase_B"/>
    <property type="match status" value="1"/>
</dbReference>
<name>A0A7D5T512_9EURY</name>
<dbReference type="KEGG" id="hpel:HZS54_10045"/>
<dbReference type="AlphaFoldDB" id="A0A7D5T512"/>
<gene>
    <name evidence="2" type="ORF">HZS54_10045</name>
</gene>
<keyword evidence="3" id="KW-1185">Reference proteome</keyword>
<evidence type="ECO:0000313" key="3">
    <source>
        <dbReference type="Proteomes" id="UP000509346"/>
    </source>
</evidence>
<dbReference type="PANTHER" id="PTHR23131">
    <property type="entry name" value="ENDORIBONUCLEASE LACTB2"/>
    <property type="match status" value="1"/>
</dbReference>
<evidence type="ECO:0000313" key="2">
    <source>
        <dbReference type="EMBL" id="QLH81948.1"/>
    </source>
</evidence>
<dbReference type="SUPFAM" id="SSF56281">
    <property type="entry name" value="Metallo-hydrolase/oxidoreductase"/>
    <property type="match status" value="1"/>
</dbReference>
<dbReference type="Gene3D" id="1.10.10.10">
    <property type="entry name" value="Winged helix-like DNA-binding domain superfamily/Winged helix DNA-binding domain"/>
    <property type="match status" value="1"/>
</dbReference>
<keyword evidence="2" id="KW-0378">Hydrolase</keyword>
<accession>A0A7D5T512</accession>
<dbReference type="GeneID" id="56082932"/>
<dbReference type="PANTHER" id="PTHR23131:SF0">
    <property type="entry name" value="ENDORIBONUCLEASE LACTB2"/>
    <property type="match status" value="1"/>
</dbReference>